<dbReference type="GO" id="GO:0070681">
    <property type="term" value="P:glutaminyl-tRNAGln biosynthesis via transamidation"/>
    <property type="evidence" value="ECO:0007669"/>
    <property type="project" value="TreeGrafter"/>
</dbReference>
<evidence type="ECO:0000256" key="6">
    <source>
        <dbReference type="HAMAP-Rule" id="MF_00122"/>
    </source>
</evidence>
<keyword evidence="6" id="KW-0648">Protein biosynthesis</keyword>
<evidence type="ECO:0000256" key="1">
    <source>
        <dbReference type="ARBA" id="ARBA00010757"/>
    </source>
</evidence>
<dbReference type="AlphaFoldDB" id="A0A9D2FS80"/>
<comment type="caution">
    <text evidence="7">The sequence shown here is derived from an EMBL/GenBank/DDBJ whole genome shotgun (WGS) entry which is preliminary data.</text>
</comment>
<name>A0A9D2FS80_9FIRM</name>
<comment type="similarity">
    <text evidence="1 6">Belongs to the GatC family.</text>
</comment>
<dbReference type="PANTHER" id="PTHR15004:SF0">
    <property type="entry name" value="GLUTAMYL-TRNA(GLN) AMIDOTRANSFERASE SUBUNIT C, MITOCHONDRIAL"/>
    <property type="match status" value="1"/>
</dbReference>
<comment type="function">
    <text evidence="3 6">Allows the formation of correctly charged Asn-tRNA(Asn) or Gln-tRNA(Gln) through the transamidation of misacylated Asp-tRNA(Asn) or Glu-tRNA(Gln) in organisms which lack either or both of asparaginyl-tRNA or glutaminyl-tRNA synthetases. The reaction takes place in the presence of glutamine and ATP through an activated phospho-Asp-tRNA(Asn) or phospho-Glu-tRNA(Gln).</text>
</comment>
<sequence>MNGQRIDDQVMENLEILGNLSLSPQEREEMKEELEKILDYVEKLKELDTEETEAATHIFALENVFREDLVVNEEQREAMLSNAPVKKEGQYQVPKTV</sequence>
<evidence type="ECO:0000256" key="5">
    <source>
        <dbReference type="ARBA" id="ARBA00047913"/>
    </source>
</evidence>
<dbReference type="Proteomes" id="UP000824056">
    <property type="component" value="Unassembled WGS sequence"/>
</dbReference>
<dbReference type="NCBIfam" id="TIGR00135">
    <property type="entry name" value="gatC"/>
    <property type="match status" value="1"/>
</dbReference>
<comment type="catalytic activity">
    <reaction evidence="5 6">
        <text>L-glutamyl-tRNA(Gln) + L-glutamine + ATP + H2O = L-glutaminyl-tRNA(Gln) + L-glutamate + ADP + phosphate + H(+)</text>
        <dbReference type="Rhea" id="RHEA:17521"/>
        <dbReference type="Rhea" id="RHEA-COMP:9681"/>
        <dbReference type="Rhea" id="RHEA-COMP:9684"/>
        <dbReference type="ChEBI" id="CHEBI:15377"/>
        <dbReference type="ChEBI" id="CHEBI:15378"/>
        <dbReference type="ChEBI" id="CHEBI:29985"/>
        <dbReference type="ChEBI" id="CHEBI:30616"/>
        <dbReference type="ChEBI" id="CHEBI:43474"/>
        <dbReference type="ChEBI" id="CHEBI:58359"/>
        <dbReference type="ChEBI" id="CHEBI:78520"/>
        <dbReference type="ChEBI" id="CHEBI:78521"/>
        <dbReference type="ChEBI" id="CHEBI:456216"/>
    </reaction>
</comment>
<accession>A0A9D2FS80</accession>
<dbReference type="SUPFAM" id="SSF141000">
    <property type="entry name" value="Glu-tRNAGln amidotransferase C subunit"/>
    <property type="match status" value="1"/>
</dbReference>
<evidence type="ECO:0000313" key="7">
    <source>
        <dbReference type="EMBL" id="HIZ65530.1"/>
    </source>
</evidence>
<evidence type="ECO:0000256" key="2">
    <source>
        <dbReference type="ARBA" id="ARBA00011123"/>
    </source>
</evidence>
<dbReference type="HAMAP" id="MF_00122">
    <property type="entry name" value="GatC"/>
    <property type="match status" value="1"/>
</dbReference>
<dbReference type="InterPro" id="IPR003837">
    <property type="entry name" value="GatC"/>
</dbReference>
<evidence type="ECO:0000256" key="3">
    <source>
        <dbReference type="ARBA" id="ARBA00024799"/>
    </source>
</evidence>
<evidence type="ECO:0000313" key="8">
    <source>
        <dbReference type="Proteomes" id="UP000824056"/>
    </source>
</evidence>
<dbReference type="InterPro" id="IPR036113">
    <property type="entry name" value="Asp/Glu-ADT_sf_sub_c"/>
</dbReference>
<gene>
    <name evidence="6 7" type="primary">gatC</name>
    <name evidence="7" type="ORF">H9809_06495</name>
</gene>
<dbReference type="GO" id="GO:0050567">
    <property type="term" value="F:glutaminyl-tRNA synthase (glutamine-hydrolyzing) activity"/>
    <property type="evidence" value="ECO:0007669"/>
    <property type="project" value="UniProtKB-UniRule"/>
</dbReference>
<reference evidence="7" key="1">
    <citation type="journal article" date="2021" name="PeerJ">
        <title>Extensive microbial diversity within the chicken gut microbiome revealed by metagenomics and culture.</title>
        <authorList>
            <person name="Gilroy R."/>
            <person name="Ravi A."/>
            <person name="Getino M."/>
            <person name="Pursley I."/>
            <person name="Horton D.L."/>
            <person name="Alikhan N.F."/>
            <person name="Baker D."/>
            <person name="Gharbi K."/>
            <person name="Hall N."/>
            <person name="Watson M."/>
            <person name="Adriaenssens E.M."/>
            <person name="Foster-Nyarko E."/>
            <person name="Jarju S."/>
            <person name="Secka A."/>
            <person name="Antonio M."/>
            <person name="Oren A."/>
            <person name="Chaudhuri R.R."/>
            <person name="La Ragione R."/>
            <person name="Hildebrand F."/>
            <person name="Pallen M.J."/>
        </authorList>
    </citation>
    <scope>NUCLEOTIDE SEQUENCE</scope>
    <source>
        <strain evidence="7">1068</strain>
    </source>
</reference>
<comment type="subunit">
    <text evidence="2 6">Heterotrimer of A, B and C subunits.</text>
</comment>
<protein>
    <recommendedName>
        <fullName evidence="6">Aspartyl/glutamyl-tRNA(Asn/Gln) amidotransferase subunit C</fullName>
        <shortName evidence="6">Asp/Glu-ADT subunit C</shortName>
        <ecNumber evidence="6">6.3.5.-</ecNumber>
    </recommendedName>
</protein>
<reference evidence="7" key="2">
    <citation type="submission" date="2021-04" db="EMBL/GenBank/DDBJ databases">
        <authorList>
            <person name="Gilroy R."/>
        </authorList>
    </citation>
    <scope>NUCLEOTIDE SEQUENCE</scope>
    <source>
        <strain evidence="7">1068</strain>
    </source>
</reference>
<dbReference type="Gene3D" id="1.10.20.60">
    <property type="entry name" value="Glu-tRNAGln amidotransferase C subunit, N-terminal domain"/>
    <property type="match status" value="1"/>
</dbReference>
<keyword evidence="6" id="KW-0067">ATP-binding</keyword>
<keyword evidence="6" id="KW-0547">Nucleotide-binding</keyword>
<evidence type="ECO:0000256" key="4">
    <source>
        <dbReference type="ARBA" id="ARBA00047380"/>
    </source>
</evidence>
<dbReference type="PANTHER" id="PTHR15004">
    <property type="entry name" value="GLUTAMYL-TRNA(GLN) AMIDOTRANSFERASE SUBUNIT C, MITOCHONDRIAL"/>
    <property type="match status" value="1"/>
</dbReference>
<dbReference type="GO" id="GO:0006450">
    <property type="term" value="P:regulation of translational fidelity"/>
    <property type="evidence" value="ECO:0007669"/>
    <property type="project" value="InterPro"/>
</dbReference>
<proteinExistence type="inferred from homology"/>
<dbReference type="EMBL" id="DXBG01000156">
    <property type="protein sequence ID" value="HIZ65530.1"/>
    <property type="molecule type" value="Genomic_DNA"/>
</dbReference>
<dbReference type="EC" id="6.3.5.-" evidence="6"/>
<comment type="catalytic activity">
    <reaction evidence="4 6">
        <text>L-aspartyl-tRNA(Asn) + L-glutamine + ATP + H2O = L-asparaginyl-tRNA(Asn) + L-glutamate + ADP + phosphate + 2 H(+)</text>
        <dbReference type="Rhea" id="RHEA:14513"/>
        <dbReference type="Rhea" id="RHEA-COMP:9674"/>
        <dbReference type="Rhea" id="RHEA-COMP:9677"/>
        <dbReference type="ChEBI" id="CHEBI:15377"/>
        <dbReference type="ChEBI" id="CHEBI:15378"/>
        <dbReference type="ChEBI" id="CHEBI:29985"/>
        <dbReference type="ChEBI" id="CHEBI:30616"/>
        <dbReference type="ChEBI" id="CHEBI:43474"/>
        <dbReference type="ChEBI" id="CHEBI:58359"/>
        <dbReference type="ChEBI" id="CHEBI:78515"/>
        <dbReference type="ChEBI" id="CHEBI:78516"/>
        <dbReference type="ChEBI" id="CHEBI:456216"/>
    </reaction>
</comment>
<keyword evidence="6" id="KW-0436">Ligase</keyword>
<dbReference type="Pfam" id="PF02686">
    <property type="entry name" value="GatC"/>
    <property type="match status" value="1"/>
</dbReference>
<dbReference type="GO" id="GO:0006412">
    <property type="term" value="P:translation"/>
    <property type="evidence" value="ECO:0007669"/>
    <property type="project" value="UniProtKB-UniRule"/>
</dbReference>
<organism evidence="7 8">
    <name type="scientific">Candidatus Blautia pullicola</name>
    <dbReference type="NCBI Taxonomy" id="2838498"/>
    <lineage>
        <taxon>Bacteria</taxon>
        <taxon>Bacillati</taxon>
        <taxon>Bacillota</taxon>
        <taxon>Clostridia</taxon>
        <taxon>Lachnospirales</taxon>
        <taxon>Lachnospiraceae</taxon>
        <taxon>Blautia</taxon>
    </lineage>
</organism>
<dbReference type="GO" id="GO:0005524">
    <property type="term" value="F:ATP binding"/>
    <property type="evidence" value="ECO:0007669"/>
    <property type="project" value="UniProtKB-KW"/>
</dbReference>